<proteinExistence type="predicted"/>
<evidence type="ECO:0000313" key="2">
    <source>
        <dbReference type="EMBL" id="OGN31512.1"/>
    </source>
</evidence>
<feature type="transmembrane region" description="Helical" evidence="1">
    <location>
        <begin position="213"/>
        <end position="232"/>
    </location>
</feature>
<keyword evidence="1" id="KW-1133">Transmembrane helix</keyword>
<evidence type="ECO:0000256" key="1">
    <source>
        <dbReference type="SAM" id="Phobius"/>
    </source>
</evidence>
<reference evidence="2 3" key="1">
    <citation type="journal article" date="2016" name="Nat. Commun.">
        <title>Thousands of microbial genomes shed light on interconnected biogeochemical processes in an aquifer system.</title>
        <authorList>
            <person name="Anantharaman K."/>
            <person name="Brown C.T."/>
            <person name="Hug L.A."/>
            <person name="Sharon I."/>
            <person name="Castelle C.J."/>
            <person name="Probst A.J."/>
            <person name="Thomas B.C."/>
            <person name="Singh A."/>
            <person name="Wilkins M.J."/>
            <person name="Karaoz U."/>
            <person name="Brodie E.L."/>
            <person name="Williams K.H."/>
            <person name="Hubbard S.S."/>
            <person name="Banfield J.F."/>
        </authorList>
    </citation>
    <scope>NUCLEOTIDE SEQUENCE [LARGE SCALE GENOMIC DNA]</scope>
</reference>
<dbReference type="AlphaFoldDB" id="A0A1F8H1F9"/>
<feature type="transmembrane region" description="Helical" evidence="1">
    <location>
        <begin position="121"/>
        <end position="140"/>
    </location>
</feature>
<feature type="transmembrane region" description="Helical" evidence="1">
    <location>
        <begin position="61"/>
        <end position="82"/>
    </location>
</feature>
<accession>A0A1F8H1F9</accession>
<evidence type="ECO:0000313" key="3">
    <source>
        <dbReference type="Proteomes" id="UP000177676"/>
    </source>
</evidence>
<gene>
    <name evidence="2" type="ORF">A3I92_00515</name>
</gene>
<organism evidence="2 3">
    <name type="scientific">Candidatus Yanofskybacteria bacterium RIFCSPLOWO2_02_FULL_43_10b</name>
    <dbReference type="NCBI Taxonomy" id="1802704"/>
    <lineage>
        <taxon>Bacteria</taxon>
        <taxon>Candidatus Yanofskyibacteriota</taxon>
    </lineage>
</organism>
<feature type="transmembrane region" description="Helical" evidence="1">
    <location>
        <begin position="238"/>
        <end position="258"/>
    </location>
</feature>
<comment type="caution">
    <text evidence="2">The sequence shown here is derived from an EMBL/GenBank/DDBJ whole genome shotgun (WGS) entry which is preliminary data.</text>
</comment>
<feature type="transmembrane region" description="Helical" evidence="1">
    <location>
        <begin position="147"/>
        <end position="166"/>
    </location>
</feature>
<sequence>MPWIYLVLIAQFINAAVVLLDKFLLTSKSVARPLVYVFYVSLLSGVAVFILPFGVVSWPTWTVTFLSLFTGVTFTLSIYFLYSALFSTDASDVAPAVGAVTALATLFFSFLFLGGVLTGNFLLGFVGLVTGMALMSYFRFNRWETSFVLLAGIFFALSAITVKMLFNSTPFWNGFFWSRLGNVAAALPLLLWSANRKMFWHNVQQSSLKTKSLVVISKFLAGTAFLLILLSIKLGNVSLVNALAGTQFVFLLLFALIFTKKFPGYFYESVHHHTAVRQKVLATLLIVAGYFLLFI</sequence>
<protein>
    <recommendedName>
        <fullName evidence="4">EamA domain-containing protein</fullName>
    </recommendedName>
</protein>
<keyword evidence="1" id="KW-0812">Transmembrane</keyword>
<dbReference type="InterPro" id="IPR037185">
    <property type="entry name" value="EmrE-like"/>
</dbReference>
<feature type="transmembrane region" description="Helical" evidence="1">
    <location>
        <begin position="172"/>
        <end position="192"/>
    </location>
</feature>
<evidence type="ECO:0008006" key="4">
    <source>
        <dbReference type="Google" id="ProtNLM"/>
    </source>
</evidence>
<keyword evidence="1" id="KW-0472">Membrane</keyword>
<feature type="transmembrane region" description="Helical" evidence="1">
    <location>
        <begin position="6"/>
        <end position="24"/>
    </location>
</feature>
<name>A0A1F8H1F9_9BACT</name>
<feature type="transmembrane region" description="Helical" evidence="1">
    <location>
        <begin position="279"/>
        <end position="294"/>
    </location>
</feature>
<feature type="transmembrane region" description="Helical" evidence="1">
    <location>
        <begin position="36"/>
        <end position="55"/>
    </location>
</feature>
<dbReference type="EMBL" id="MGKS01000034">
    <property type="protein sequence ID" value="OGN31512.1"/>
    <property type="molecule type" value="Genomic_DNA"/>
</dbReference>
<dbReference type="Proteomes" id="UP000177676">
    <property type="component" value="Unassembled WGS sequence"/>
</dbReference>
<feature type="transmembrane region" description="Helical" evidence="1">
    <location>
        <begin position="94"/>
        <end position="115"/>
    </location>
</feature>
<dbReference type="SUPFAM" id="SSF103481">
    <property type="entry name" value="Multidrug resistance efflux transporter EmrE"/>
    <property type="match status" value="1"/>
</dbReference>